<sequence length="54" mass="5867">IFFPFEPSDGRDGTDGENDLSDKVAAVFKELMFTYLRLISSSCAIVVAGVSVHN</sequence>
<evidence type="ECO:0000313" key="1">
    <source>
        <dbReference type="EMBL" id="KAK0058397.1"/>
    </source>
</evidence>
<reference evidence="1" key="1">
    <citation type="journal article" date="2023" name="PLoS Negl. Trop. Dis.">
        <title>A genome sequence for Biomphalaria pfeifferi, the major vector snail for the human-infecting parasite Schistosoma mansoni.</title>
        <authorList>
            <person name="Bu L."/>
            <person name="Lu L."/>
            <person name="Laidemitt M.R."/>
            <person name="Zhang S.M."/>
            <person name="Mutuku M."/>
            <person name="Mkoji G."/>
            <person name="Steinauer M."/>
            <person name="Loker E.S."/>
        </authorList>
    </citation>
    <scope>NUCLEOTIDE SEQUENCE</scope>
    <source>
        <strain evidence="1">KasaAsao</strain>
    </source>
</reference>
<comment type="caution">
    <text evidence="1">The sequence shown here is derived from an EMBL/GenBank/DDBJ whole genome shotgun (WGS) entry which is preliminary data.</text>
</comment>
<gene>
    <name evidence="1" type="ORF">Bpfe_012039</name>
</gene>
<dbReference type="AlphaFoldDB" id="A0AAD8FB25"/>
<reference evidence="1" key="2">
    <citation type="submission" date="2023-04" db="EMBL/GenBank/DDBJ databases">
        <authorList>
            <person name="Bu L."/>
            <person name="Lu L."/>
            <person name="Laidemitt M.R."/>
            <person name="Zhang S.M."/>
            <person name="Mutuku M."/>
            <person name="Mkoji G."/>
            <person name="Steinauer M."/>
            <person name="Loker E.S."/>
        </authorList>
    </citation>
    <scope>NUCLEOTIDE SEQUENCE</scope>
    <source>
        <strain evidence="1">KasaAsao</strain>
        <tissue evidence="1">Whole Snail</tissue>
    </source>
</reference>
<name>A0AAD8FB25_BIOPF</name>
<feature type="non-terminal residue" evidence="1">
    <location>
        <position position="1"/>
    </location>
</feature>
<dbReference type="Proteomes" id="UP001233172">
    <property type="component" value="Unassembled WGS sequence"/>
</dbReference>
<accession>A0AAD8FB25</accession>
<organism evidence="1 2">
    <name type="scientific">Biomphalaria pfeifferi</name>
    <name type="common">Bloodfluke planorb</name>
    <name type="synonym">Freshwater snail</name>
    <dbReference type="NCBI Taxonomy" id="112525"/>
    <lineage>
        <taxon>Eukaryota</taxon>
        <taxon>Metazoa</taxon>
        <taxon>Spiralia</taxon>
        <taxon>Lophotrochozoa</taxon>
        <taxon>Mollusca</taxon>
        <taxon>Gastropoda</taxon>
        <taxon>Heterobranchia</taxon>
        <taxon>Euthyneura</taxon>
        <taxon>Panpulmonata</taxon>
        <taxon>Hygrophila</taxon>
        <taxon>Lymnaeoidea</taxon>
        <taxon>Planorbidae</taxon>
        <taxon>Biomphalaria</taxon>
    </lineage>
</organism>
<keyword evidence="2" id="KW-1185">Reference proteome</keyword>
<evidence type="ECO:0000313" key="2">
    <source>
        <dbReference type="Proteomes" id="UP001233172"/>
    </source>
</evidence>
<protein>
    <submittedName>
        <fullName evidence="1">Uncharacterized protein</fullName>
    </submittedName>
</protein>
<proteinExistence type="predicted"/>
<dbReference type="EMBL" id="JASAOG010000048">
    <property type="protein sequence ID" value="KAK0058397.1"/>
    <property type="molecule type" value="Genomic_DNA"/>
</dbReference>
<feature type="non-terminal residue" evidence="1">
    <location>
        <position position="54"/>
    </location>
</feature>